<sequence length="79" mass="8270">MRSTVELNVSAVNTIASNALGEVDGLLSTEPLAVPVLRCPTGYGPRLASVHYDALSIGSLHGTKVGPEISLDFIPLDRP</sequence>
<name>A0A4U1IIH7_9BACT</name>
<dbReference type="AlphaFoldDB" id="A0A4U1IIH7"/>
<organism evidence="1 2">
    <name type="scientific">Polyangium fumosum</name>
    <dbReference type="NCBI Taxonomy" id="889272"/>
    <lineage>
        <taxon>Bacteria</taxon>
        <taxon>Pseudomonadati</taxon>
        <taxon>Myxococcota</taxon>
        <taxon>Polyangia</taxon>
        <taxon>Polyangiales</taxon>
        <taxon>Polyangiaceae</taxon>
        <taxon>Polyangium</taxon>
    </lineage>
</organism>
<keyword evidence="2" id="KW-1185">Reference proteome</keyword>
<reference evidence="1 2" key="1">
    <citation type="submission" date="2019-04" db="EMBL/GenBank/DDBJ databases">
        <authorList>
            <person name="Li Y."/>
            <person name="Wang J."/>
        </authorList>
    </citation>
    <scope>NUCLEOTIDE SEQUENCE [LARGE SCALE GENOMIC DNA]</scope>
    <source>
        <strain evidence="1 2">DSM 14668</strain>
    </source>
</reference>
<dbReference type="Proteomes" id="UP000309215">
    <property type="component" value="Unassembled WGS sequence"/>
</dbReference>
<proteinExistence type="predicted"/>
<evidence type="ECO:0000313" key="2">
    <source>
        <dbReference type="Proteomes" id="UP000309215"/>
    </source>
</evidence>
<dbReference type="EMBL" id="SSMQ01000119">
    <property type="protein sequence ID" value="TKC93659.1"/>
    <property type="molecule type" value="Genomic_DNA"/>
</dbReference>
<accession>A0A4U1IIH7</accession>
<evidence type="ECO:0000313" key="1">
    <source>
        <dbReference type="EMBL" id="TKC93659.1"/>
    </source>
</evidence>
<gene>
    <name evidence="1" type="ORF">E8A74_49300</name>
</gene>
<protein>
    <submittedName>
        <fullName evidence="1">Uncharacterized protein</fullName>
    </submittedName>
</protein>
<comment type="caution">
    <text evidence="1">The sequence shown here is derived from an EMBL/GenBank/DDBJ whole genome shotgun (WGS) entry which is preliminary data.</text>
</comment>